<dbReference type="Proteomes" id="UP000789759">
    <property type="component" value="Unassembled WGS sequence"/>
</dbReference>
<reference evidence="1" key="1">
    <citation type="submission" date="2021-06" db="EMBL/GenBank/DDBJ databases">
        <authorList>
            <person name="Kallberg Y."/>
            <person name="Tangrot J."/>
            <person name="Rosling A."/>
        </authorList>
    </citation>
    <scope>NUCLEOTIDE SEQUENCE</scope>
    <source>
        <strain evidence="1">FL966</strain>
    </source>
</reference>
<gene>
    <name evidence="1" type="ORF">CPELLU_LOCUS19841</name>
</gene>
<evidence type="ECO:0000313" key="2">
    <source>
        <dbReference type="Proteomes" id="UP000789759"/>
    </source>
</evidence>
<accession>A0A9N9KDI5</accession>
<name>A0A9N9KDI5_9GLOM</name>
<comment type="caution">
    <text evidence="1">The sequence shown here is derived from an EMBL/GenBank/DDBJ whole genome shotgun (WGS) entry which is preliminary data.</text>
</comment>
<keyword evidence="2" id="KW-1185">Reference proteome</keyword>
<sequence>HIMSTLSDINNFFDLDEEIQEINMDLDDDNIDYILNSILDMTDRVGHI</sequence>
<dbReference type="AlphaFoldDB" id="A0A9N9KDI5"/>
<feature type="non-terminal residue" evidence="1">
    <location>
        <position position="1"/>
    </location>
</feature>
<organism evidence="1 2">
    <name type="scientific">Cetraspora pellucida</name>
    <dbReference type="NCBI Taxonomy" id="1433469"/>
    <lineage>
        <taxon>Eukaryota</taxon>
        <taxon>Fungi</taxon>
        <taxon>Fungi incertae sedis</taxon>
        <taxon>Mucoromycota</taxon>
        <taxon>Glomeromycotina</taxon>
        <taxon>Glomeromycetes</taxon>
        <taxon>Diversisporales</taxon>
        <taxon>Gigasporaceae</taxon>
        <taxon>Cetraspora</taxon>
    </lineage>
</organism>
<protein>
    <submittedName>
        <fullName evidence="1">21918_t:CDS:1</fullName>
    </submittedName>
</protein>
<dbReference type="EMBL" id="CAJVQA010052035">
    <property type="protein sequence ID" value="CAG8822692.1"/>
    <property type="molecule type" value="Genomic_DNA"/>
</dbReference>
<proteinExistence type="predicted"/>
<evidence type="ECO:0000313" key="1">
    <source>
        <dbReference type="EMBL" id="CAG8822692.1"/>
    </source>
</evidence>